<evidence type="ECO:0000259" key="3">
    <source>
        <dbReference type="PROSITE" id="PS51352"/>
    </source>
</evidence>
<gene>
    <name evidence="4" type="ORF">CXU09_02155</name>
</gene>
<accession>A0AAP8TAE5</accession>
<dbReference type="InterPro" id="IPR012336">
    <property type="entry name" value="Thioredoxin-like_fold"/>
</dbReference>
<dbReference type="Gene3D" id="3.40.30.10">
    <property type="entry name" value="Glutaredoxin"/>
    <property type="match status" value="1"/>
</dbReference>
<dbReference type="AlphaFoldDB" id="A0AAP8TAE5"/>
<evidence type="ECO:0000313" key="4">
    <source>
        <dbReference type="EMBL" id="PNC57885.1"/>
    </source>
</evidence>
<reference evidence="4 5" key="1">
    <citation type="journal article" date="2017" name="BMC Genomics">
        <title>Genome sequencing of 39 Akkermansia muciniphila isolates reveals its population structure, genomic and functional diverisity, and global distribution in mammalian gut microbiotas.</title>
        <authorList>
            <person name="Guo X."/>
            <person name="Li S."/>
            <person name="Zhang J."/>
            <person name="Wu F."/>
            <person name="Li X."/>
            <person name="Wu D."/>
            <person name="Zhang M."/>
            <person name="Ou Z."/>
            <person name="Jie Z."/>
            <person name="Yan Q."/>
            <person name="Li P."/>
            <person name="Yi J."/>
            <person name="Peng Y."/>
        </authorList>
    </citation>
    <scope>NUCLEOTIDE SEQUENCE [LARGE SCALE GENOMIC DNA]</scope>
    <source>
        <strain evidence="4 5">GP43</strain>
    </source>
</reference>
<evidence type="ECO:0000313" key="5">
    <source>
        <dbReference type="Proteomes" id="UP000235914"/>
    </source>
</evidence>
<dbReference type="PANTHER" id="PTHR15337:SF11">
    <property type="entry name" value="THIOREDOXIN DOMAIN-CONTAINING PROTEIN"/>
    <property type="match status" value="1"/>
</dbReference>
<dbReference type="InterPro" id="IPR036249">
    <property type="entry name" value="Thioredoxin-like_sf"/>
</dbReference>
<evidence type="ECO:0000256" key="1">
    <source>
        <dbReference type="ARBA" id="ARBA00022729"/>
    </source>
</evidence>
<dbReference type="Pfam" id="PF13098">
    <property type="entry name" value="Thioredoxin_2"/>
    <property type="match status" value="1"/>
</dbReference>
<dbReference type="InterPro" id="IPR051099">
    <property type="entry name" value="AGR/TXD"/>
</dbReference>
<comment type="caution">
    <text evidence="4">The sequence shown here is derived from an EMBL/GenBank/DDBJ whole genome shotgun (WGS) entry which is preliminary data.</text>
</comment>
<keyword evidence="1" id="KW-0732">Signal</keyword>
<dbReference type="EMBL" id="PJKN01000001">
    <property type="protein sequence ID" value="PNC57885.1"/>
    <property type="molecule type" value="Genomic_DNA"/>
</dbReference>
<sequence length="418" mass="46616">MLPSNPPLSAGRPHRPRLPPPCPSPPKRKWWWKIWTRPPENRKLKHLPIPEIPAAPLPETCGFPPPILRFPPCNNDIPAMKTIIHPLAAILLAWSAGASETWSTSPAEAMQQAAAQNKGVMLEFTGSDWCGACIMQKKQALSLPEIQTAISRSFIPVELDYPRKKQQDAQTKTSLETYKKSYGITGFPTLVFADAQGRPVHTVVGYANPAQVMQDTKKAAEALNTQQSLTNKLAEKLTDQQRRDTLVQLLKTVPQSSIRTFYKPALAELEKLDPQDASGILAKLHRDDLLHAQKLEWTDTFRKKNVHILADQNPDEALSIMDSYLKKNGLLPEVKQAVLMQKVYLLMQQNRVNELEQPLKEGVALLPKSFEGKAFSKLLDKLPEIKKERGLLKPGEEPPLPPGAIRATKMIVPTAPAK</sequence>
<dbReference type="Proteomes" id="UP000235914">
    <property type="component" value="Unassembled WGS sequence"/>
</dbReference>
<protein>
    <recommendedName>
        <fullName evidence="3">Thioredoxin domain-containing protein</fullName>
    </recommendedName>
</protein>
<dbReference type="PANTHER" id="PTHR15337">
    <property type="entry name" value="ANTERIOR GRADIENT PROTEIN-RELATED"/>
    <property type="match status" value="1"/>
</dbReference>
<name>A0AAP8TAE5_9BACT</name>
<dbReference type="PROSITE" id="PS51352">
    <property type="entry name" value="THIOREDOXIN_2"/>
    <property type="match status" value="1"/>
</dbReference>
<dbReference type="SUPFAM" id="SSF52833">
    <property type="entry name" value="Thioredoxin-like"/>
    <property type="match status" value="1"/>
</dbReference>
<proteinExistence type="predicted"/>
<organism evidence="4 5">
    <name type="scientific">Akkermansia muciniphila</name>
    <dbReference type="NCBI Taxonomy" id="239935"/>
    <lineage>
        <taxon>Bacteria</taxon>
        <taxon>Pseudomonadati</taxon>
        <taxon>Verrucomicrobiota</taxon>
        <taxon>Verrucomicrobiia</taxon>
        <taxon>Verrucomicrobiales</taxon>
        <taxon>Akkermansiaceae</taxon>
        <taxon>Akkermansia</taxon>
    </lineage>
</organism>
<feature type="region of interest" description="Disordered" evidence="2">
    <location>
        <begin position="1"/>
        <end position="24"/>
    </location>
</feature>
<evidence type="ECO:0000256" key="2">
    <source>
        <dbReference type="SAM" id="MobiDB-lite"/>
    </source>
</evidence>
<feature type="domain" description="Thioredoxin" evidence="3">
    <location>
        <begin position="81"/>
        <end position="225"/>
    </location>
</feature>
<dbReference type="InterPro" id="IPR013766">
    <property type="entry name" value="Thioredoxin_domain"/>
</dbReference>